<evidence type="ECO:0000259" key="2">
    <source>
        <dbReference type="Pfam" id="PF09917"/>
    </source>
</evidence>
<dbReference type="RefSeq" id="WP_302040172.1">
    <property type="nucleotide sequence ID" value="NZ_JAUKPO010000018.1"/>
</dbReference>
<reference evidence="3" key="1">
    <citation type="submission" date="2023-07" db="EMBL/GenBank/DDBJ databases">
        <title>The genome sequence of Rhodocytophaga aerolata KACC 12507.</title>
        <authorList>
            <person name="Zhang X."/>
        </authorList>
    </citation>
    <scope>NUCLEOTIDE SEQUENCE</scope>
    <source>
        <strain evidence="3">KACC 12507</strain>
    </source>
</reference>
<dbReference type="EMBL" id="JAUKPO010000018">
    <property type="protein sequence ID" value="MDO1449371.1"/>
    <property type="molecule type" value="Genomic_DNA"/>
</dbReference>
<organism evidence="3 4">
    <name type="scientific">Rhodocytophaga aerolata</name>
    <dbReference type="NCBI Taxonomy" id="455078"/>
    <lineage>
        <taxon>Bacteria</taxon>
        <taxon>Pseudomonadati</taxon>
        <taxon>Bacteroidota</taxon>
        <taxon>Cytophagia</taxon>
        <taxon>Cytophagales</taxon>
        <taxon>Rhodocytophagaceae</taxon>
        <taxon>Rhodocytophaga</taxon>
    </lineage>
</organism>
<comment type="caution">
    <text evidence="3">The sequence shown here is derived from an EMBL/GenBank/DDBJ whole genome shotgun (WGS) entry which is preliminary data.</text>
</comment>
<proteinExistence type="predicted"/>
<dbReference type="InterPro" id="IPR019223">
    <property type="entry name" value="DUF2147"/>
</dbReference>
<name>A0ABT8RB82_9BACT</name>
<gene>
    <name evidence="3" type="ORF">Q0590_24055</name>
</gene>
<dbReference type="Gene3D" id="2.40.128.520">
    <property type="match status" value="1"/>
</dbReference>
<feature type="signal peptide" evidence="1">
    <location>
        <begin position="1"/>
        <end position="23"/>
    </location>
</feature>
<dbReference type="Pfam" id="PF09917">
    <property type="entry name" value="DUF2147"/>
    <property type="match status" value="1"/>
</dbReference>
<dbReference type="Proteomes" id="UP001168528">
    <property type="component" value="Unassembled WGS sequence"/>
</dbReference>
<feature type="chain" id="PRO_5047453366" evidence="1">
    <location>
        <begin position="24"/>
        <end position="127"/>
    </location>
</feature>
<feature type="domain" description="DUF2147" evidence="2">
    <location>
        <begin position="32"/>
        <end position="126"/>
    </location>
</feature>
<sequence length="127" mass="14579">MKRLILFGLLTLLTCVFTGHSAAAQGADTILGKWQDAAHPEKQVEFHKKDSQYTGKVINDPKNPSRNNAILFRELVWNNTNKTYQGTLINPDNKDEYKVEISLPDNNTFQFKAGKFIFSRTFIFKRI</sequence>
<evidence type="ECO:0000313" key="3">
    <source>
        <dbReference type="EMBL" id="MDO1449371.1"/>
    </source>
</evidence>
<keyword evidence="4" id="KW-1185">Reference proteome</keyword>
<protein>
    <submittedName>
        <fullName evidence="3">DUF2147 domain-containing protein</fullName>
    </submittedName>
</protein>
<accession>A0ABT8RB82</accession>
<evidence type="ECO:0000256" key="1">
    <source>
        <dbReference type="SAM" id="SignalP"/>
    </source>
</evidence>
<keyword evidence="1" id="KW-0732">Signal</keyword>
<evidence type="ECO:0000313" key="4">
    <source>
        <dbReference type="Proteomes" id="UP001168528"/>
    </source>
</evidence>